<dbReference type="Proteomes" id="UP000019267">
    <property type="component" value="Chromosome"/>
</dbReference>
<reference evidence="1 2" key="1">
    <citation type="journal article" date="2014" name="Genome Biol. Evol.">
        <title>Molecular evolution of the substrate utilization strategies and putative virulence factors in mosquito-associated Spiroplasma species.</title>
        <authorList>
            <person name="Chang T.H."/>
            <person name="Lo W.S."/>
            <person name="Ku C."/>
            <person name="Chen L.L."/>
            <person name="Kuo C.H."/>
        </authorList>
    </citation>
    <scope>NUCLEOTIDE SEQUENCE [LARGE SCALE GENOMIC DNA]</scope>
    <source>
        <strain evidence="1">AES-1</strain>
    </source>
</reference>
<dbReference type="OrthoDB" id="389190at2"/>
<accession>W6A7V8</accession>
<organism evidence="1 2">
    <name type="scientific">Spiroplasma culicicola AES-1</name>
    <dbReference type="NCBI Taxonomy" id="1276246"/>
    <lineage>
        <taxon>Bacteria</taxon>
        <taxon>Bacillati</taxon>
        <taxon>Mycoplasmatota</taxon>
        <taxon>Mollicutes</taxon>
        <taxon>Entomoplasmatales</taxon>
        <taxon>Spiroplasmataceae</taxon>
        <taxon>Spiroplasma</taxon>
    </lineage>
</organism>
<dbReference type="STRING" id="1276246.SCULI_v1c07350"/>
<evidence type="ECO:0000313" key="2">
    <source>
        <dbReference type="Proteomes" id="UP000019267"/>
    </source>
</evidence>
<dbReference type="EMBL" id="CP006681">
    <property type="protein sequence ID" value="AHI53076.1"/>
    <property type="molecule type" value="Genomic_DNA"/>
</dbReference>
<dbReference type="KEGG" id="scq:SCULI_v1c07350"/>
<gene>
    <name evidence="1" type="ORF">SCULI_v1c07350</name>
</gene>
<evidence type="ECO:0000313" key="1">
    <source>
        <dbReference type="EMBL" id="AHI53076.1"/>
    </source>
</evidence>
<name>W6A7V8_9MOLU</name>
<protein>
    <submittedName>
        <fullName evidence="1">Uncharacterized protein</fullName>
    </submittedName>
</protein>
<sequence length="240" mass="28520">MEKQNSVIDDSSLWYETGSRIIQTYSKSLGMNVSSQELYESFLEGEFETEEIYDYFEEDIINMARAWIYIKQVVYEAIEYKQSDRNISDFKLRKVIEVYSYLDPHLTYMSSFSGKTPESIKFLELIQSTRNYVLTNDSKESILEYLLIFYLDVSLNQYFGYFSEIFAFMIVQGILMFKGITPITLSQIIQDSGETYELHVKLLEIIANLKVNEWSQQNLFKEYLKRWISKTEKSFDYMEI</sequence>
<keyword evidence="2" id="KW-1185">Reference proteome</keyword>
<dbReference type="AlphaFoldDB" id="W6A7V8"/>
<dbReference type="PATRIC" id="fig|1276246.3.peg.733"/>
<proteinExistence type="predicted"/>
<dbReference type="HOGENOM" id="CLU_1155810_0_0_14"/>
<dbReference type="RefSeq" id="WP_025363306.1">
    <property type="nucleotide sequence ID" value="NZ_CP006681.1"/>
</dbReference>